<dbReference type="PIRSF" id="PIRSF009103">
    <property type="entry name" value="Ivy"/>
    <property type="match status" value="1"/>
</dbReference>
<evidence type="ECO:0000313" key="8">
    <source>
        <dbReference type="EMBL" id="MTH35086.1"/>
    </source>
</evidence>
<evidence type="ECO:0000256" key="4">
    <source>
        <dbReference type="ARBA" id="ARBA00022764"/>
    </source>
</evidence>
<dbReference type="Gene3D" id="3.40.1420.10">
    <property type="entry name" value="Inhibitor of vertebrate lysozyme"/>
    <property type="match status" value="1"/>
</dbReference>
<comment type="similarity">
    <text evidence="2">Belongs to the ivy family.</text>
</comment>
<comment type="caution">
    <text evidence="8">The sequence shown here is derived from an EMBL/GenBank/DDBJ whole genome shotgun (WGS) entry which is preliminary data.</text>
</comment>
<evidence type="ECO:0000256" key="5">
    <source>
        <dbReference type="PIRSR" id="PIRSR009103-1"/>
    </source>
</evidence>
<keyword evidence="3 7" id="KW-0732">Signal</keyword>
<evidence type="ECO:0000256" key="6">
    <source>
        <dbReference type="PIRSR" id="PIRSR009103-2"/>
    </source>
</evidence>
<evidence type="ECO:0000256" key="7">
    <source>
        <dbReference type="SAM" id="SignalP"/>
    </source>
</evidence>
<dbReference type="OrthoDB" id="9033596at2"/>
<organism evidence="8 9">
    <name type="scientific">Paracoccus limosus</name>
    <dbReference type="NCBI Taxonomy" id="913252"/>
    <lineage>
        <taxon>Bacteria</taxon>
        <taxon>Pseudomonadati</taxon>
        <taxon>Pseudomonadota</taxon>
        <taxon>Alphaproteobacteria</taxon>
        <taxon>Rhodobacterales</taxon>
        <taxon>Paracoccaceae</taxon>
        <taxon>Paracoccus</taxon>
    </lineage>
</organism>
<dbReference type="InterPro" id="IPR036501">
    <property type="entry name" value="Inhibitor_vert_lysozyme_sf"/>
</dbReference>
<evidence type="ECO:0000313" key="9">
    <source>
        <dbReference type="Proteomes" id="UP000442533"/>
    </source>
</evidence>
<proteinExistence type="inferred from homology"/>
<dbReference type="EMBL" id="WMIF01000013">
    <property type="protein sequence ID" value="MTH35086.1"/>
    <property type="molecule type" value="Genomic_DNA"/>
</dbReference>
<dbReference type="Pfam" id="PF08816">
    <property type="entry name" value="Ivy"/>
    <property type="match status" value="1"/>
</dbReference>
<comment type="subcellular location">
    <subcellularLocation>
        <location evidence="1">Periplasm</location>
    </subcellularLocation>
</comment>
<feature type="disulfide bond" evidence="6">
    <location>
        <begin position="86"/>
        <end position="91"/>
    </location>
</feature>
<gene>
    <name evidence="8" type="ORF">GL279_10780</name>
</gene>
<feature type="chain" id="PRO_5032534411" evidence="7">
    <location>
        <begin position="26"/>
        <end position="161"/>
    </location>
</feature>
<dbReference type="SUPFAM" id="SSF89872">
    <property type="entry name" value="Inhibitor of vertebrate lysozyme, Ivy"/>
    <property type="match status" value="1"/>
</dbReference>
<keyword evidence="9" id="KW-1185">Reference proteome</keyword>
<evidence type="ECO:0000256" key="2">
    <source>
        <dbReference type="ARBA" id="ARBA00009724"/>
    </source>
</evidence>
<dbReference type="Proteomes" id="UP000442533">
    <property type="component" value="Unassembled WGS sequence"/>
</dbReference>
<dbReference type="RefSeq" id="WP_155064638.1">
    <property type="nucleotide sequence ID" value="NZ_WMIF01000013.1"/>
</dbReference>
<dbReference type="AlphaFoldDB" id="A0A844H2I2"/>
<name>A0A844H2I2_9RHOB</name>
<feature type="signal peptide" evidence="7">
    <location>
        <begin position="1"/>
        <end position="25"/>
    </location>
</feature>
<keyword evidence="6" id="KW-1015">Disulfide bond</keyword>
<feature type="site" description="Important for lysozyme inhibition" evidence="5">
    <location>
        <position position="89"/>
    </location>
</feature>
<evidence type="ECO:0000256" key="3">
    <source>
        <dbReference type="ARBA" id="ARBA00022729"/>
    </source>
</evidence>
<keyword evidence="4" id="KW-0574">Periplasm</keyword>
<accession>A0A844H2I2</accession>
<reference evidence="8 9" key="1">
    <citation type="submission" date="2019-11" db="EMBL/GenBank/DDBJ databases">
        <authorList>
            <person name="Dong K."/>
        </authorList>
    </citation>
    <scope>NUCLEOTIDE SEQUENCE [LARGE SCALE GENOMIC DNA]</scope>
    <source>
        <strain evidence="8 9">JCM 17370</strain>
    </source>
</reference>
<dbReference type="InterPro" id="IPR014453">
    <property type="entry name" value="Inhibitor_vertebrate_lysozyme"/>
</dbReference>
<sequence>MNGNRVKLSMIGALMALMAAIPAMAEDSPPELPTLEQLDKDTSMTAAFDAMTVNRTMPEWLKNGGVTTPTQQVGFDGKSWLAMSSCKPHDCASQRIAVIYEPKSNVMYGLLSETSNDGAEEKLSWLNMGGGAETIDGRTILYAALTGSLQNHPKGFDYNEN</sequence>
<evidence type="ECO:0000256" key="1">
    <source>
        <dbReference type="ARBA" id="ARBA00004418"/>
    </source>
</evidence>
<protein>
    <submittedName>
        <fullName evidence="8">C-lysozyme inhibitor</fullName>
    </submittedName>
</protein>
<dbReference type="GO" id="GO:0042597">
    <property type="term" value="C:periplasmic space"/>
    <property type="evidence" value="ECO:0007669"/>
    <property type="project" value="UniProtKB-SubCell"/>
</dbReference>